<comment type="caution">
    <text evidence="2">The sequence shown here is derived from an EMBL/GenBank/DDBJ whole genome shotgun (WGS) entry which is preliminary data.</text>
</comment>
<protein>
    <submittedName>
        <fullName evidence="2">Uncharacterized protein</fullName>
    </submittedName>
</protein>
<reference evidence="2 3" key="1">
    <citation type="journal article" date="2018" name="Sci. Rep.">
        <title>Characterisation of pathogen-specific regions and novel effector candidates in Fusarium oxysporum f. sp. cepae.</title>
        <authorList>
            <person name="Armitage A.D."/>
            <person name="Taylor A."/>
            <person name="Sobczyk M.K."/>
            <person name="Baxter L."/>
            <person name="Greenfield B.P."/>
            <person name="Bates H.J."/>
            <person name="Wilson F."/>
            <person name="Jackson A.C."/>
            <person name="Ott S."/>
            <person name="Harrison R.J."/>
            <person name="Clarkson J.P."/>
        </authorList>
    </citation>
    <scope>NUCLEOTIDE SEQUENCE [LARGE SCALE GENOMIC DNA]</scope>
    <source>
        <strain evidence="2 3">FoC_Fus2</strain>
    </source>
</reference>
<gene>
    <name evidence="2" type="ORF">BFJ65_g11672</name>
</gene>
<feature type="region of interest" description="Disordered" evidence="1">
    <location>
        <begin position="1"/>
        <end position="23"/>
    </location>
</feature>
<accession>A0A3L6NDS2</accession>
<dbReference type="EMBL" id="MRCU01000007">
    <property type="protein sequence ID" value="RKK15130.1"/>
    <property type="molecule type" value="Genomic_DNA"/>
</dbReference>
<dbReference type="AlphaFoldDB" id="A0A3L6NDS2"/>
<dbReference type="Proteomes" id="UP000270866">
    <property type="component" value="Chromosome 9"/>
</dbReference>
<sequence>MTPYDLPSPVEEAPTDTVAPQAPTPAASIIGAANPTFYPRVPHI</sequence>
<proteinExistence type="predicted"/>
<evidence type="ECO:0000313" key="2">
    <source>
        <dbReference type="EMBL" id="RKK15130.1"/>
    </source>
</evidence>
<evidence type="ECO:0000256" key="1">
    <source>
        <dbReference type="SAM" id="MobiDB-lite"/>
    </source>
</evidence>
<organism evidence="2 3">
    <name type="scientific">Fusarium oxysporum f. sp. cepae</name>
    <dbReference type="NCBI Taxonomy" id="396571"/>
    <lineage>
        <taxon>Eukaryota</taxon>
        <taxon>Fungi</taxon>
        <taxon>Dikarya</taxon>
        <taxon>Ascomycota</taxon>
        <taxon>Pezizomycotina</taxon>
        <taxon>Sordariomycetes</taxon>
        <taxon>Hypocreomycetidae</taxon>
        <taxon>Hypocreales</taxon>
        <taxon>Nectriaceae</taxon>
        <taxon>Fusarium</taxon>
        <taxon>Fusarium oxysporum species complex</taxon>
    </lineage>
</organism>
<name>A0A3L6NDS2_FUSOX</name>
<evidence type="ECO:0000313" key="3">
    <source>
        <dbReference type="Proteomes" id="UP000270866"/>
    </source>
</evidence>